<dbReference type="AlphaFoldDB" id="A0A517L1C0"/>
<feature type="compositionally biased region" description="Acidic residues" evidence="1">
    <location>
        <begin position="9"/>
        <end position="23"/>
    </location>
</feature>
<accession>A0A517L1C0</accession>
<protein>
    <submittedName>
        <fullName evidence="2">Uncharacterized protein</fullName>
    </submittedName>
</protein>
<evidence type="ECO:0000313" key="2">
    <source>
        <dbReference type="EMBL" id="QDS69427.1"/>
    </source>
</evidence>
<dbReference type="EMBL" id="CP042187">
    <property type="protein sequence ID" value="QDS69427.1"/>
    <property type="molecule type" value="Genomic_DNA"/>
</dbReference>
<gene>
    <name evidence="2" type="ORF">FKW77_005313</name>
</gene>
<proteinExistence type="predicted"/>
<name>A0A517L1C0_9PEZI</name>
<organism evidence="2 3">
    <name type="scientific">Venturia effusa</name>
    <dbReference type="NCBI Taxonomy" id="50376"/>
    <lineage>
        <taxon>Eukaryota</taxon>
        <taxon>Fungi</taxon>
        <taxon>Dikarya</taxon>
        <taxon>Ascomycota</taxon>
        <taxon>Pezizomycotina</taxon>
        <taxon>Dothideomycetes</taxon>
        <taxon>Pleosporomycetidae</taxon>
        <taxon>Venturiales</taxon>
        <taxon>Venturiaceae</taxon>
        <taxon>Venturia</taxon>
    </lineage>
</organism>
<evidence type="ECO:0000256" key="1">
    <source>
        <dbReference type="SAM" id="MobiDB-lite"/>
    </source>
</evidence>
<keyword evidence="3" id="KW-1185">Reference proteome</keyword>
<dbReference type="Proteomes" id="UP000316270">
    <property type="component" value="Chromosome 3"/>
</dbReference>
<reference evidence="2 3" key="1">
    <citation type="submission" date="2019-07" db="EMBL/GenBank/DDBJ databases">
        <title>Finished genome of Venturia effusa.</title>
        <authorList>
            <person name="Young C.A."/>
            <person name="Cox M.P."/>
            <person name="Ganley A.R.D."/>
            <person name="David W.J."/>
        </authorList>
    </citation>
    <scope>NUCLEOTIDE SEQUENCE [LARGE SCALE GENOMIC DNA]</scope>
    <source>
        <strain evidence="3">albino</strain>
    </source>
</reference>
<feature type="region of interest" description="Disordered" evidence="1">
    <location>
        <begin position="1"/>
        <end position="36"/>
    </location>
</feature>
<sequence>MKHELGGLDPDDDNAAGVDEGDENGFNMGDDLGLQFEQDGEDCTHEVDLDDAARDSEVHDGTHFMPMSPSPKAPVSQRVQLQIHSQTLCSQKYHRLDQPLSCYTDLPGNVKRPDVDTKPEVVRVFFQVIITYAKGLAKDRESWPECDSDPQLASSTWLNAVLGARSFNSPQRGRERVGGR</sequence>
<evidence type="ECO:0000313" key="3">
    <source>
        <dbReference type="Proteomes" id="UP000316270"/>
    </source>
</evidence>